<protein>
    <submittedName>
        <fullName evidence="1">Uncharacterized protein</fullName>
    </submittedName>
</protein>
<dbReference type="Proteomes" id="UP001432322">
    <property type="component" value="Unassembled WGS sequence"/>
</dbReference>
<dbReference type="EMBL" id="BTSY01000007">
    <property type="protein sequence ID" value="GMT36408.1"/>
    <property type="molecule type" value="Genomic_DNA"/>
</dbReference>
<evidence type="ECO:0000313" key="2">
    <source>
        <dbReference type="Proteomes" id="UP001432322"/>
    </source>
</evidence>
<sequence length="61" mass="7050">MSCCKNPPIRDHITSTRTFPIRTKRTEHLHGNLPRPFTKSHYFLATNYLAAEFVSIEFGVT</sequence>
<evidence type="ECO:0000313" key="1">
    <source>
        <dbReference type="EMBL" id="GMT36408.1"/>
    </source>
</evidence>
<comment type="caution">
    <text evidence="1">The sequence shown here is derived from an EMBL/GenBank/DDBJ whole genome shotgun (WGS) entry which is preliminary data.</text>
</comment>
<gene>
    <name evidence="1" type="ORF">PFISCL1PPCAC_27705</name>
</gene>
<organism evidence="1 2">
    <name type="scientific">Pristionchus fissidentatus</name>
    <dbReference type="NCBI Taxonomy" id="1538716"/>
    <lineage>
        <taxon>Eukaryota</taxon>
        <taxon>Metazoa</taxon>
        <taxon>Ecdysozoa</taxon>
        <taxon>Nematoda</taxon>
        <taxon>Chromadorea</taxon>
        <taxon>Rhabditida</taxon>
        <taxon>Rhabditina</taxon>
        <taxon>Diplogasteromorpha</taxon>
        <taxon>Diplogasteroidea</taxon>
        <taxon>Neodiplogasteridae</taxon>
        <taxon>Pristionchus</taxon>
    </lineage>
</organism>
<keyword evidence="2" id="KW-1185">Reference proteome</keyword>
<dbReference type="AlphaFoldDB" id="A0AAV5WYJ8"/>
<reference evidence="1" key="1">
    <citation type="submission" date="2023-10" db="EMBL/GenBank/DDBJ databases">
        <title>Genome assembly of Pristionchus species.</title>
        <authorList>
            <person name="Yoshida K."/>
            <person name="Sommer R.J."/>
        </authorList>
    </citation>
    <scope>NUCLEOTIDE SEQUENCE</scope>
    <source>
        <strain evidence="1">RS5133</strain>
    </source>
</reference>
<accession>A0AAV5WYJ8</accession>
<proteinExistence type="predicted"/>
<name>A0AAV5WYJ8_9BILA</name>